<dbReference type="PANTHER" id="PTHR22999:SF23">
    <property type="entry name" value="SORTING NEXIN-16"/>
    <property type="match status" value="1"/>
</dbReference>
<dbReference type="Pfam" id="PF02194">
    <property type="entry name" value="PXA"/>
    <property type="match status" value="1"/>
</dbReference>
<evidence type="ECO:0000313" key="5">
    <source>
        <dbReference type="EMBL" id="EPE07262.1"/>
    </source>
</evidence>
<dbReference type="InterPro" id="IPR003114">
    <property type="entry name" value="Phox_assoc"/>
</dbReference>
<dbReference type="OrthoDB" id="5582218at2759"/>
<keyword evidence="2" id="KW-0963">Cytoplasm</keyword>
<dbReference type="GO" id="GO:0035091">
    <property type="term" value="F:phosphatidylinositol binding"/>
    <property type="evidence" value="ECO:0007669"/>
    <property type="project" value="TreeGrafter"/>
</dbReference>
<dbReference type="PROSITE" id="PS51207">
    <property type="entry name" value="PXA"/>
    <property type="match status" value="1"/>
</dbReference>
<feature type="compositionally biased region" description="Low complexity" evidence="3">
    <location>
        <begin position="51"/>
        <end position="72"/>
    </location>
</feature>
<proteinExistence type="predicted"/>
<dbReference type="OMA" id="YRIFGMA"/>
<evidence type="ECO:0000259" key="4">
    <source>
        <dbReference type="PROSITE" id="PS51207"/>
    </source>
</evidence>
<dbReference type="EMBL" id="KE148151">
    <property type="protein sequence ID" value="EPE07262.1"/>
    <property type="molecule type" value="Genomic_DNA"/>
</dbReference>
<sequence>MAATESGPALPASPTSARHAPSQPIGSRLAGVDPLSDKATILLIRRTLCPSDSQSGSGGATTSAGTANSDSTPIEDILPPLTSRNDVDLQLYALLAVVVREFVLTWYGKITPDDDQFVTEIVQIVAHCTRALEQRLRKVDLESLLFDEIPQLLDNHVGAYRASRNSMVGSSIATDTRAAYHALWPLPALSPVPSLAFSEDKQKAAELVAEQSANEAAYRQLLVGGLLAVLLPTEDLENECLTSLVGQIFSELLIGNVLARRVAEPWMMWEIVGLVSRIVREKMEGDPKPVVRRRRAAAKRHGAAEGAAKTATADSWLATTASNVVLSVLNAGFVLFATIRFLVASFTLSRSLPPRGARSMGSIPRPTTADSTGSRDEKVSLLSAAYEEPVVPVLSFSVWTTACNIVQLQVRMPWLYGTLSMLNWLVINGPGCIAALNGPLDR</sequence>
<dbReference type="InterPro" id="IPR051837">
    <property type="entry name" value="SortingNexin/PXDomain-PKLike"/>
</dbReference>
<dbReference type="GO" id="GO:0045022">
    <property type="term" value="P:early endosome to late endosome transport"/>
    <property type="evidence" value="ECO:0007669"/>
    <property type="project" value="TreeGrafter"/>
</dbReference>
<dbReference type="AlphaFoldDB" id="S3C3B8"/>
<evidence type="ECO:0000256" key="2">
    <source>
        <dbReference type="ARBA" id="ARBA00022490"/>
    </source>
</evidence>
<keyword evidence="6" id="KW-1185">Reference proteome</keyword>
<dbReference type="PANTHER" id="PTHR22999">
    <property type="entry name" value="PX SERINE/THREONINE KINASE PXK"/>
    <property type="match status" value="1"/>
</dbReference>
<dbReference type="GO" id="GO:0005769">
    <property type="term" value="C:early endosome"/>
    <property type="evidence" value="ECO:0007669"/>
    <property type="project" value="TreeGrafter"/>
</dbReference>
<dbReference type="GO" id="GO:0005770">
    <property type="term" value="C:late endosome"/>
    <property type="evidence" value="ECO:0007669"/>
    <property type="project" value="TreeGrafter"/>
</dbReference>
<accession>S3C3B8</accession>
<reference evidence="5 6" key="1">
    <citation type="journal article" date="2013" name="BMC Genomics">
        <title>The genome and transcriptome of the pine saprophyte Ophiostoma piceae, and a comparison with the bark beetle-associated pine pathogen Grosmannia clavigera.</title>
        <authorList>
            <person name="Haridas S."/>
            <person name="Wang Y."/>
            <person name="Lim L."/>
            <person name="Massoumi Alamouti S."/>
            <person name="Jackman S."/>
            <person name="Docking R."/>
            <person name="Robertson G."/>
            <person name="Birol I."/>
            <person name="Bohlmann J."/>
            <person name="Breuil C."/>
        </authorList>
    </citation>
    <scope>NUCLEOTIDE SEQUENCE [LARGE SCALE GENOMIC DNA]</scope>
    <source>
        <strain evidence="5 6">UAMH 11346</strain>
    </source>
</reference>
<organism evidence="5 6">
    <name type="scientific">Ophiostoma piceae (strain UAMH 11346)</name>
    <name type="common">Sap stain fungus</name>
    <dbReference type="NCBI Taxonomy" id="1262450"/>
    <lineage>
        <taxon>Eukaryota</taxon>
        <taxon>Fungi</taxon>
        <taxon>Dikarya</taxon>
        <taxon>Ascomycota</taxon>
        <taxon>Pezizomycotina</taxon>
        <taxon>Sordariomycetes</taxon>
        <taxon>Sordariomycetidae</taxon>
        <taxon>Ophiostomatales</taxon>
        <taxon>Ophiostomataceae</taxon>
        <taxon>Ophiostoma</taxon>
    </lineage>
</organism>
<evidence type="ECO:0000313" key="6">
    <source>
        <dbReference type="Proteomes" id="UP000016923"/>
    </source>
</evidence>
<dbReference type="eggNOG" id="ENOG502SGVS">
    <property type="taxonomic scope" value="Eukaryota"/>
</dbReference>
<name>S3C3B8_OPHP1</name>
<feature type="region of interest" description="Disordered" evidence="3">
    <location>
        <begin position="51"/>
        <end position="77"/>
    </location>
</feature>
<dbReference type="SMART" id="SM00313">
    <property type="entry name" value="PXA"/>
    <property type="match status" value="1"/>
</dbReference>
<dbReference type="VEuPathDB" id="FungiDB:F503_07913"/>
<dbReference type="STRING" id="1262450.S3C3B8"/>
<protein>
    <submittedName>
        <fullName evidence="5">Pxa domain-containing protein</fullName>
    </submittedName>
</protein>
<dbReference type="Proteomes" id="UP000016923">
    <property type="component" value="Unassembled WGS sequence"/>
</dbReference>
<gene>
    <name evidence="5" type="ORF">F503_07913</name>
</gene>
<evidence type="ECO:0000256" key="3">
    <source>
        <dbReference type="SAM" id="MobiDB-lite"/>
    </source>
</evidence>
<evidence type="ECO:0000256" key="1">
    <source>
        <dbReference type="ARBA" id="ARBA00004496"/>
    </source>
</evidence>
<feature type="domain" description="PXA" evidence="4">
    <location>
        <begin position="84"/>
        <end position="276"/>
    </location>
</feature>
<comment type="subcellular location">
    <subcellularLocation>
        <location evidence="1">Cytoplasm</location>
    </subcellularLocation>
</comment>
<feature type="region of interest" description="Disordered" evidence="3">
    <location>
        <begin position="1"/>
        <end position="31"/>
    </location>
</feature>
<dbReference type="HOGENOM" id="CLU_018250_0_0_1"/>
<feature type="region of interest" description="Disordered" evidence="3">
    <location>
        <begin position="354"/>
        <end position="375"/>
    </location>
</feature>